<feature type="compositionally biased region" description="Polar residues" evidence="1">
    <location>
        <begin position="120"/>
        <end position="130"/>
    </location>
</feature>
<feature type="compositionally biased region" description="Polar residues" evidence="1">
    <location>
        <begin position="1337"/>
        <end position="1353"/>
    </location>
</feature>
<comment type="caution">
    <text evidence="3">The sequence shown here is derived from an EMBL/GenBank/DDBJ whole genome shotgun (WGS) entry which is preliminary data.</text>
</comment>
<evidence type="ECO:0000313" key="3">
    <source>
        <dbReference type="EMBL" id="KAG7566978.1"/>
    </source>
</evidence>
<feature type="domain" description="DH" evidence="2">
    <location>
        <begin position="830"/>
        <end position="1030"/>
    </location>
</feature>
<dbReference type="EMBL" id="JABELV010000017">
    <property type="protein sequence ID" value="KAG7566978.1"/>
    <property type="molecule type" value="Genomic_DNA"/>
</dbReference>
<evidence type="ECO:0000256" key="1">
    <source>
        <dbReference type="SAM" id="MobiDB-lite"/>
    </source>
</evidence>
<organism evidence="3 4">
    <name type="scientific">Filobasidium floriforme</name>
    <dbReference type="NCBI Taxonomy" id="5210"/>
    <lineage>
        <taxon>Eukaryota</taxon>
        <taxon>Fungi</taxon>
        <taxon>Dikarya</taxon>
        <taxon>Basidiomycota</taxon>
        <taxon>Agaricomycotina</taxon>
        <taxon>Tremellomycetes</taxon>
        <taxon>Filobasidiales</taxon>
        <taxon>Filobasidiaceae</taxon>
        <taxon>Filobasidium</taxon>
    </lineage>
</organism>
<feature type="compositionally biased region" description="Low complexity" evidence="1">
    <location>
        <begin position="775"/>
        <end position="786"/>
    </location>
</feature>
<feature type="compositionally biased region" description="Low complexity" evidence="1">
    <location>
        <begin position="229"/>
        <end position="241"/>
    </location>
</feature>
<accession>A0A8K0JPV8</accession>
<feature type="compositionally biased region" description="Basic and acidic residues" evidence="1">
    <location>
        <begin position="1710"/>
        <end position="1723"/>
    </location>
</feature>
<feature type="compositionally biased region" description="Polar residues" evidence="1">
    <location>
        <begin position="1504"/>
        <end position="1522"/>
    </location>
</feature>
<feature type="region of interest" description="Disordered" evidence="1">
    <location>
        <begin position="271"/>
        <end position="303"/>
    </location>
</feature>
<dbReference type="PROSITE" id="PS50010">
    <property type="entry name" value="DH_2"/>
    <property type="match status" value="1"/>
</dbReference>
<dbReference type="InterPro" id="IPR000219">
    <property type="entry name" value="DH_dom"/>
</dbReference>
<name>A0A8K0JPV8_9TREE</name>
<dbReference type="GO" id="GO:0005737">
    <property type="term" value="C:cytoplasm"/>
    <property type="evidence" value="ECO:0007669"/>
    <property type="project" value="TreeGrafter"/>
</dbReference>
<feature type="region of interest" description="Disordered" evidence="1">
    <location>
        <begin position="41"/>
        <end position="143"/>
    </location>
</feature>
<dbReference type="Proteomes" id="UP000812966">
    <property type="component" value="Unassembled WGS sequence"/>
</dbReference>
<feature type="region of interest" description="Disordered" evidence="1">
    <location>
        <begin position="1382"/>
        <end position="1406"/>
    </location>
</feature>
<keyword evidence="4" id="KW-1185">Reference proteome</keyword>
<feature type="compositionally biased region" description="Basic and acidic residues" evidence="1">
    <location>
        <begin position="591"/>
        <end position="607"/>
    </location>
</feature>
<dbReference type="Gene3D" id="1.20.900.10">
    <property type="entry name" value="Dbl homology (DH) domain"/>
    <property type="match status" value="1"/>
</dbReference>
<feature type="region of interest" description="Disordered" evidence="1">
    <location>
        <begin position="589"/>
        <end position="642"/>
    </location>
</feature>
<feature type="compositionally biased region" description="Basic and acidic residues" evidence="1">
    <location>
        <begin position="788"/>
        <end position="797"/>
    </location>
</feature>
<feature type="compositionally biased region" description="Polar residues" evidence="1">
    <location>
        <begin position="1742"/>
        <end position="1753"/>
    </location>
</feature>
<feature type="region of interest" description="Disordered" evidence="1">
    <location>
        <begin position="718"/>
        <end position="807"/>
    </location>
</feature>
<feature type="compositionally biased region" description="Low complexity" evidence="1">
    <location>
        <begin position="1536"/>
        <end position="1545"/>
    </location>
</feature>
<reference evidence="3" key="1">
    <citation type="submission" date="2020-04" db="EMBL/GenBank/DDBJ databases">
        <title>Analysis of mating type loci in Filobasidium floriforme.</title>
        <authorList>
            <person name="Nowrousian M."/>
        </authorList>
    </citation>
    <scope>NUCLEOTIDE SEQUENCE</scope>
    <source>
        <strain evidence="3">CBS 6242</strain>
    </source>
</reference>
<feature type="compositionally biased region" description="Low complexity" evidence="1">
    <location>
        <begin position="173"/>
        <end position="182"/>
    </location>
</feature>
<dbReference type="SUPFAM" id="SSF50729">
    <property type="entry name" value="PH domain-like"/>
    <property type="match status" value="1"/>
</dbReference>
<feature type="region of interest" description="Disordered" evidence="1">
    <location>
        <begin position="1678"/>
        <end position="1753"/>
    </location>
</feature>
<feature type="region of interest" description="Disordered" evidence="1">
    <location>
        <begin position="1262"/>
        <end position="1294"/>
    </location>
</feature>
<feature type="compositionally biased region" description="Polar residues" evidence="1">
    <location>
        <begin position="1692"/>
        <end position="1705"/>
    </location>
</feature>
<feature type="compositionally biased region" description="Polar residues" evidence="1">
    <location>
        <begin position="1637"/>
        <end position="1647"/>
    </location>
</feature>
<proteinExistence type="predicted"/>
<gene>
    <name evidence="3" type="ORF">FFLO_01237</name>
</gene>
<evidence type="ECO:0000259" key="2">
    <source>
        <dbReference type="PROSITE" id="PS50010"/>
    </source>
</evidence>
<feature type="compositionally biased region" description="Low complexity" evidence="1">
    <location>
        <begin position="1451"/>
        <end position="1468"/>
    </location>
</feature>
<dbReference type="Pfam" id="PF00621">
    <property type="entry name" value="RhoGEF"/>
    <property type="match status" value="1"/>
</dbReference>
<dbReference type="PANTHER" id="PTHR45818">
    <property type="entry name" value="PROTEIN VAV"/>
    <property type="match status" value="1"/>
</dbReference>
<feature type="region of interest" description="Disordered" evidence="1">
    <location>
        <begin position="168"/>
        <end position="243"/>
    </location>
</feature>
<feature type="compositionally biased region" description="Polar residues" evidence="1">
    <location>
        <begin position="1395"/>
        <end position="1406"/>
    </location>
</feature>
<feature type="compositionally biased region" description="Low complexity" evidence="1">
    <location>
        <begin position="388"/>
        <end position="399"/>
    </location>
</feature>
<evidence type="ECO:0000313" key="4">
    <source>
        <dbReference type="Proteomes" id="UP000812966"/>
    </source>
</evidence>
<feature type="compositionally biased region" description="Low complexity" evidence="1">
    <location>
        <begin position="1650"/>
        <end position="1664"/>
    </location>
</feature>
<feature type="region of interest" description="Disordered" evidence="1">
    <location>
        <begin position="321"/>
        <end position="402"/>
    </location>
</feature>
<feature type="region of interest" description="Disordered" evidence="1">
    <location>
        <begin position="1337"/>
        <end position="1357"/>
    </location>
</feature>
<feature type="region of interest" description="Disordered" evidence="1">
    <location>
        <begin position="1448"/>
        <end position="1566"/>
    </location>
</feature>
<feature type="compositionally biased region" description="Polar residues" evidence="1">
    <location>
        <begin position="759"/>
        <end position="768"/>
    </location>
</feature>
<feature type="compositionally biased region" description="Basic and acidic residues" evidence="1">
    <location>
        <begin position="1268"/>
        <end position="1280"/>
    </location>
</feature>
<dbReference type="InterPro" id="IPR035899">
    <property type="entry name" value="DBL_dom_sf"/>
</dbReference>
<feature type="compositionally biased region" description="Polar residues" evidence="1">
    <location>
        <begin position="340"/>
        <end position="359"/>
    </location>
</feature>
<sequence length="1753" mass="188443">MQRLSSYDQDFEHPSYQLYREYMFHLHSNLGSTKIDVDAETATKPDGMNVSISEGAMRSTGGNGSASAQDRGDGSQTSPRRWSVDHALGVISPGHGRGQESKSTLVSGSGTGLGRRGSRQQHASQRSTEGASPIVSGSGSGSGLGLSISPPVSFTTSTSRRASLAGPAVLGLSSSPTSPSRSKAILGSASASTSGPHYHLRRLSVSSSSGDGHTGGSIDQPGHGGRDGTGSNVNTTTSSVSPIFGLGTMLNNSTTRLLGLDTSPKPAQAHYGLRRLSRDANADTGGSGSEMEELERRRAGTGWAHHADTQFTLGLPAFPVASGSGSGSNSNSGSGGYNSTGYATNGSDSDAKSGVSTPTRPVHQYADGPDQNPVHVQGRPNRSNSAVTSTGSSTTGRTRPVISPLIIPDQPVFSSYPVISGRTSSLTTDEDELDMDTPTRWKASPIARSVDTGGSRTKGRRRVSTSAGVAGYSISERGHGQGQGHPMATSRYKRRSPSLHVLPTDNNPSNAVGENPLAHTWGRKTFVEGTQMEPLASSSSTSYRKRRATMSAGPHDFVFGTLGNELKQGQLPPGAMPAMDPARQSDFFQRSPEDGRQRAWVEGEPPSKRIMPPRRTSSLEIKDRPGKTDLTWYTPDHKKTEKPTKQPFIYVPASDVNFTLHAIPGGVMGQGRPLVSPALSNKSHASRSGVDFFSSRPIAGTSILGLDEEGLSNFTLRAERPSGSSVTQSKEEYQVAPPESGSKEHAVGTSYDEDHDQIPSLTGTSSGAGTAEVMLSSASTSLSRSTKNAKDGNERQEPIIANSNDPAVDMNGLTKALQDRLAIRVARSDRRKYQLVELVETEVAYTSHLRDLVEIFLPQLAALSCITESDHKLISRNLGDMLYFHEQFSARMVEVLKEEHLGTEADLPTPVDEPARTERMIRKVSAVFIEDASGLEIYNQYCAGTAAAMDIIRAVHHRPEWHAFEKRCRIVAATRAHKTLYSMLKEEPSFVATTVPPATISSMPSRLYLRDLLILPVQRICRYPLVLHSLNASGGTPSPTLEDKIDFTRSYDVGVDPSRALAVAKMAAARADEANRRSIMVSRTKNIAKRLEYHPVVNKSLLAGLGPCLLAGALEVLYHHPTLAPMHPPIDIKYQGAFVYNGFMLLVKVKKTSYEIKHYLPLEMFELIDVDEGFLPYSIRLVFLDHQFELATTCQQEKDVWATALCAARNEAGVLPFDLPCSILLRTDKKRRGSVVTPVEMLATPLKRNSIALFDSVEASPSTPINRSMDRETSPADRQEIPFPASPVTPATPLRRQPVAIGATSPDFFLAKVSSWQRAVIDDYLIFSEEISLARMSSDQPKTMPSPSANSGPMRNRLSMRGASVLKRRRSYVDVKGFGHARTVSTSSQKEDNRISSYTTVSGKRSSLAGSIKRGLSLSSHDGQQDPWASTPMLISGTSLSSPVVSTAPITVPSSPVATTATAVPNNTISREPSGTYPSREDAGAQRHVRSQSQGLPTQGAFIPSQSNRQVLPRKQSLTRLSSLFGRPKPSARAHSLPSSPSVPRLPDHSPHDDMTSNDHESPAEGYFESRHHHHGVYASGAGFSNIRPSNPPQQPSLIKRSMSFVKLASKGKGTSSNPNSEYGGYDSRRNSVETDPLTSSVYSTPSAEPLGLESVPGSPSGVVPGLPIDEVVVNDFGAPVGQTSDARRSRSNTSSDYGTDTSSVPKPDTTARRLEPSRDSDSAKPNPPKRRRSVRFFSIKGLTSITGNNGQS</sequence>
<dbReference type="GO" id="GO:0005085">
    <property type="term" value="F:guanyl-nucleotide exchange factor activity"/>
    <property type="evidence" value="ECO:0007669"/>
    <property type="project" value="InterPro"/>
</dbReference>
<dbReference type="PANTHER" id="PTHR45818:SF3">
    <property type="entry name" value="PROTEIN VAV"/>
    <property type="match status" value="1"/>
</dbReference>
<feature type="region of interest" description="Disordered" evidence="1">
    <location>
        <begin position="1609"/>
        <end position="1664"/>
    </location>
</feature>
<dbReference type="SUPFAM" id="SSF48065">
    <property type="entry name" value="DBL homology domain (DH-domain)"/>
    <property type="match status" value="1"/>
</dbReference>
<dbReference type="SMART" id="SM00325">
    <property type="entry name" value="RhoGEF"/>
    <property type="match status" value="1"/>
</dbReference>
<feature type="compositionally biased region" description="Basic and acidic residues" evidence="1">
    <location>
        <begin position="1546"/>
        <end position="1563"/>
    </location>
</feature>
<protein>
    <recommendedName>
        <fullName evidence="2">DH domain-containing protein</fullName>
    </recommendedName>
</protein>